<gene>
    <name evidence="1" type="ORF">BU25DRAFT_409079</name>
</gene>
<sequence>MLDTFEIVTASGIVLWSRTYVPVGAHVINSLIRDVFIEEHTLPQSEDSGSKPTYKKDGYTVKWTQAKDLGLVFVAVYQSLVHLTWIDKLLDNVRALFVGLYGEQLKTELSSVVNCDRFGSYFDRQMQELEGQSDSSAPGIKITTPDSSIDNDSAEESGPAAGLQKPPQRALFDTSADSTPVQTPDTSRPTTPASRILAGKARPAGARMSRRDRKKASGSPAPASSGDEASAKRKGKSAKKNRTWGELGAEEEDGDMVLDYSQSDIRGGAAEVEQLEEIHQDTWGRKTTRGEFVLKDLDEEMDAIIQEQNAKKDTAAAAAATAAAGGIVGSSLGAIGGYFRNVVGGKTLTKEDLAKSLKAMEEHLLRKNVAREAAVRLCESVERDLVGMKTPSFTTIESTLRTSMEKALTRILTPTSSLDLLREISTINSSRSRPYVLSIVGVNGVGKSTNLSKIAFFLLQNHHRVLIAAADTFRSGAVEQLRVHVRNLQELSKREGGSVDLFEKGYGKDAANIAADAVVYAEKHHFNVVLIDTAGRRHNDQRLMSSLEKFGKLANPDKILMVGEALVGTDSVAQARNFNASFGAGRKLDGFIISKTDTVGDMVGTLVSMVHATGIPVVFLGTGQHYSDLRNLNVGVITRLLMS</sequence>
<comment type="caution">
    <text evidence="1">The sequence shown here is derived from an EMBL/GenBank/DDBJ whole genome shotgun (WGS) entry which is preliminary data.</text>
</comment>
<proteinExistence type="predicted"/>
<reference evidence="1" key="1">
    <citation type="journal article" date="2020" name="Stud. Mycol.">
        <title>101 Dothideomycetes genomes: a test case for predicting lifestyles and emergence of pathogens.</title>
        <authorList>
            <person name="Haridas S."/>
            <person name="Albert R."/>
            <person name="Binder M."/>
            <person name="Bloem J."/>
            <person name="Labutti K."/>
            <person name="Salamov A."/>
            <person name="Andreopoulos B."/>
            <person name="Baker S."/>
            <person name="Barry K."/>
            <person name="Bills G."/>
            <person name="Bluhm B."/>
            <person name="Cannon C."/>
            <person name="Castanera R."/>
            <person name="Culley D."/>
            <person name="Daum C."/>
            <person name="Ezra D."/>
            <person name="Gonzalez J."/>
            <person name="Henrissat B."/>
            <person name="Kuo A."/>
            <person name="Liang C."/>
            <person name="Lipzen A."/>
            <person name="Lutzoni F."/>
            <person name="Magnuson J."/>
            <person name="Mondo S."/>
            <person name="Nolan M."/>
            <person name="Ohm R."/>
            <person name="Pangilinan J."/>
            <person name="Park H.-J."/>
            <person name="Ramirez L."/>
            <person name="Alfaro M."/>
            <person name="Sun H."/>
            <person name="Tritt A."/>
            <person name="Yoshinaga Y."/>
            <person name="Zwiers L.-H."/>
            <person name="Turgeon B."/>
            <person name="Goodwin S."/>
            <person name="Spatafora J."/>
            <person name="Crous P."/>
            <person name="Grigoriev I."/>
        </authorList>
    </citation>
    <scope>NUCLEOTIDE SEQUENCE</scope>
    <source>
        <strain evidence="1">CBS 525.71</strain>
    </source>
</reference>
<keyword evidence="2" id="KW-1185">Reference proteome</keyword>
<keyword evidence="1" id="KW-0378">Hydrolase</keyword>
<name>A0ACB6S711_9PLEO</name>
<dbReference type="Proteomes" id="UP000799754">
    <property type="component" value="Unassembled WGS sequence"/>
</dbReference>
<dbReference type="EMBL" id="MU006709">
    <property type="protein sequence ID" value="KAF2629823.1"/>
    <property type="molecule type" value="Genomic_DNA"/>
</dbReference>
<organism evidence="1 2">
    <name type="scientific">Macroventuria anomochaeta</name>
    <dbReference type="NCBI Taxonomy" id="301207"/>
    <lineage>
        <taxon>Eukaryota</taxon>
        <taxon>Fungi</taxon>
        <taxon>Dikarya</taxon>
        <taxon>Ascomycota</taxon>
        <taxon>Pezizomycotina</taxon>
        <taxon>Dothideomycetes</taxon>
        <taxon>Pleosporomycetidae</taxon>
        <taxon>Pleosporales</taxon>
        <taxon>Pleosporineae</taxon>
        <taxon>Didymellaceae</taxon>
        <taxon>Macroventuria</taxon>
    </lineage>
</organism>
<accession>A0ACB6S711</accession>
<evidence type="ECO:0000313" key="1">
    <source>
        <dbReference type="EMBL" id="KAF2629823.1"/>
    </source>
</evidence>
<protein>
    <submittedName>
        <fullName evidence="1">P-loop containing nucleoside triphosphate hydrolase protein</fullName>
    </submittedName>
</protein>
<evidence type="ECO:0000313" key="2">
    <source>
        <dbReference type="Proteomes" id="UP000799754"/>
    </source>
</evidence>